<name>A0ABX6BZY6_9CHLR</name>
<accession>A0ABX6BZY6</accession>
<sequence length="186" mass="21079">MVDLSALAAYEPRWPGVVELNLQDQWRARWVDEQVLPPNAPVNYAYAMVVAGEKGYVLRRPGEPAWGMVEGATGERHAQQFVEDEVRGRMGIEPGVVELVGFFECKATRHNREYPQGTLTVRPLYLVVAKEVGDTPGGWERRRLPMNEFMVALRSRYPELDEYLGKAALRYAVLRKEGKAQDGYSP</sequence>
<keyword evidence="2" id="KW-1185">Reference proteome</keyword>
<protein>
    <recommendedName>
        <fullName evidence="3">NUDIX hydrolase</fullName>
    </recommendedName>
</protein>
<evidence type="ECO:0000313" key="2">
    <source>
        <dbReference type="Proteomes" id="UP000326331"/>
    </source>
</evidence>
<proteinExistence type="predicted"/>
<dbReference type="EMBL" id="CP042829">
    <property type="protein sequence ID" value="QFG02396.1"/>
    <property type="molecule type" value="Genomic_DNA"/>
</dbReference>
<dbReference type="Proteomes" id="UP000326331">
    <property type="component" value="Chromosome"/>
</dbReference>
<reference evidence="1 2" key="1">
    <citation type="submission" date="2019-10" db="EMBL/GenBank/DDBJ databases">
        <title>Thermopilla bonchosmolovskayae gen. nov., sp. nov., a moderately thermophilic Chloroflexi bacterium from a Chukotka hot spring (Arctic, Russia), representing a novel classis Thermopillaia, which include previously uncultivated lineage OLB14.</title>
        <authorList>
            <person name="Kochetkova T.V."/>
            <person name="Zayulina K.S."/>
            <person name="Zhigarkov V.S."/>
            <person name="Minaev N.V."/>
            <person name="Novikov A."/>
            <person name="Toshchakov S.V."/>
            <person name="Elcheninov A.G."/>
            <person name="Kublanov I.V."/>
        </authorList>
    </citation>
    <scope>NUCLEOTIDE SEQUENCE [LARGE SCALE GENOMIC DNA]</scope>
    <source>
        <strain evidence="1 2">3753O</strain>
    </source>
</reference>
<evidence type="ECO:0000313" key="1">
    <source>
        <dbReference type="EMBL" id="QFG02396.1"/>
    </source>
</evidence>
<dbReference type="RefSeq" id="WP_158066326.1">
    <property type="nucleotide sequence ID" value="NZ_CP042829.1"/>
</dbReference>
<evidence type="ECO:0008006" key="3">
    <source>
        <dbReference type="Google" id="ProtNLM"/>
    </source>
</evidence>
<organism evidence="1 2">
    <name type="scientific">Tepidiforma bonchosmolovskayae</name>
    <dbReference type="NCBI Taxonomy" id="2601677"/>
    <lineage>
        <taxon>Bacteria</taxon>
        <taxon>Bacillati</taxon>
        <taxon>Chloroflexota</taxon>
        <taxon>Tepidiformia</taxon>
        <taxon>Tepidiformales</taxon>
        <taxon>Tepidiformaceae</taxon>
        <taxon>Tepidiforma</taxon>
    </lineage>
</organism>
<gene>
    <name evidence="1" type="ORF">Tbon_03510</name>
</gene>